<dbReference type="AlphaFoldDB" id="A0A8H5CS17"/>
<protein>
    <recommendedName>
        <fullName evidence="3">C2H2-type domain-containing protein</fullName>
    </recommendedName>
</protein>
<reference evidence="4 5" key="1">
    <citation type="journal article" date="2020" name="ISME J.">
        <title>Uncovering the hidden diversity of litter-decomposition mechanisms in mushroom-forming fungi.</title>
        <authorList>
            <person name="Floudas D."/>
            <person name="Bentzer J."/>
            <person name="Ahren D."/>
            <person name="Johansson T."/>
            <person name="Persson P."/>
            <person name="Tunlid A."/>
        </authorList>
    </citation>
    <scope>NUCLEOTIDE SEQUENCE [LARGE SCALE GENOMIC DNA]</scope>
    <source>
        <strain evidence="4 5">CBS 291.85</strain>
    </source>
</reference>
<sequence length="631" mass="70254">MPLFFKRKSPRTQSTPPAPPVKIRTFDNIKNVALHGNQLRTVGRDLHEVNNYYCAGPDHCRHIPNCALQDPGSGFRQGSVRSNEQSPLVSRWNPGKIRVVTLSEIELVDELHRRKHYRVHSGKLDHRSIVVKVFQGRKAQETFRRTVAINELILHPNVLRMKAISSALCQVPFIVYDSACEKGCVEYQIMSALSESADRSIRLGFQIVGDLSAGLDYLLTSGMPIRDIREEVLEIYITEDDRVKIGVNDFELQGASHENYELNLDDEDILWDVFNRLCEKTFKKGNRILYEAEVQFPNALKMDPTVKEDAASPSGSSTSSNLPFAPTESAVAPCRELVWITSSRGSTTLDSVARQYTNRLHIHHLNETSLLSRRFQVTRKSFQVRHRCQGYSKEEITLTCSIKNNAIVAHTIPSPGEMCPVCGSVVEEEGTFRSKLLYKMMGSPQAFNAHGALYGSTRPVKNGKKRGQVYKCESCSKIYRHPSCLIKHRWEHTPRWRESSKYVLSKHQQVQLLEAAAILSHLTPDSATGTSLPEDRSLWPSFLSGGALPAPEVTTFSIGVAASYGAAQSQSRSSYAPLHPSSRYVRTSSLLGSKSTSSIAPSAASDRAPSAGPRFHDYTVTGGQNVTVTQA</sequence>
<dbReference type="EMBL" id="JAACJM010000098">
    <property type="protein sequence ID" value="KAF5346984.1"/>
    <property type="molecule type" value="Genomic_DNA"/>
</dbReference>
<feature type="region of interest" description="Disordered" evidence="2">
    <location>
        <begin position="593"/>
        <end position="631"/>
    </location>
</feature>
<evidence type="ECO:0000256" key="2">
    <source>
        <dbReference type="SAM" id="MobiDB-lite"/>
    </source>
</evidence>
<name>A0A8H5CS17_9AGAR</name>
<evidence type="ECO:0000313" key="4">
    <source>
        <dbReference type="EMBL" id="KAF5346984.1"/>
    </source>
</evidence>
<proteinExistence type="predicted"/>
<feature type="domain" description="C2H2-type" evidence="3">
    <location>
        <begin position="470"/>
        <end position="493"/>
    </location>
</feature>
<dbReference type="OrthoDB" id="2152896at2759"/>
<keyword evidence="5" id="KW-1185">Reference proteome</keyword>
<evidence type="ECO:0000256" key="1">
    <source>
        <dbReference type="PROSITE-ProRule" id="PRU00042"/>
    </source>
</evidence>
<dbReference type="Proteomes" id="UP000559256">
    <property type="component" value="Unassembled WGS sequence"/>
</dbReference>
<keyword evidence="1" id="KW-0863">Zinc-finger</keyword>
<dbReference type="InterPro" id="IPR011009">
    <property type="entry name" value="Kinase-like_dom_sf"/>
</dbReference>
<organism evidence="4 5">
    <name type="scientific">Tetrapyrgos nigripes</name>
    <dbReference type="NCBI Taxonomy" id="182062"/>
    <lineage>
        <taxon>Eukaryota</taxon>
        <taxon>Fungi</taxon>
        <taxon>Dikarya</taxon>
        <taxon>Basidiomycota</taxon>
        <taxon>Agaricomycotina</taxon>
        <taxon>Agaricomycetes</taxon>
        <taxon>Agaricomycetidae</taxon>
        <taxon>Agaricales</taxon>
        <taxon>Marasmiineae</taxon>
        <taxon>Marasmiaceae</taxon>
        <taxon>Tetrapyrgos</taxon>
    </lineage>
</organism>
<keyword evidence="1" id="KW-0862">Zinc</keyword>
<comment type="caution">
    <text evidence="4">The sequence shown here is derived from an EMBL/GenBank/DDBJ whole genome shotgun (WGS) entry which is preliminary data.</text>
</comment>
<dbReference type="InterPro" id="IPR013087">
    <property type="entry name" value="Znf_C2H2_type"/>
</dbReference>
<gene>
    <name evidence="4" type="ORF">D9758_010101</name>
</gene>
<dbReference type="Gene3D" id="1.10.510.10">
    <property type="entry name" value="Transferase(Phosphotransferase) domain 1"/>
    <property type="match status" value="1"/>
</dbReference>
<accession>A0A8H5CS17</accession>
<keyword evidence="1" id="KW-0479">Metal-binding</keyword>
<dbReference type="SUPFAM" id="SSF56112">
    <property type="entry name" value="Protein kinase-like (PK-like)"/>
    <property type="match status" value="1"/>
</dbReference>
<dbReference type="PROSITE" id="PS00028">
    <property type="entry name" value="ZINC_FINGER_C2H2_1"/>
    <property type="match status" value="1"/>
</dbReference>
<evidence type="ECO:0000313" key="5">
    <source>
        <dbReference type="Proteomes" id="UP000559256"/>
    </source>
</evidence>
<dbReference type="GO" id="GO:0008270">
    <property type="term" value="F:zinc ion binding"/>
    <property type="evidence" value="ECO:0007669"/>
    <property type="project" value="UniProtKB-KW"/>
</dbReference>
<dbReference type="PROSITE" id="PS50157">
    <property type="entry name" value="ZINC_FINGER_C2H2_2"/>
    <property type="match status" value="1"/>
</dbReference>
<evidence type="ECO:0000259" key="3">
    <source>
        <dbReference type="PROSITE" id="PS50157"/>
    </source>
</evidence>